<dbReference type="AlphaFoldDB" id="A0A0T6BWC7"/>
<comment type="caution">
    <text evidence="1">The sequence shown here is derived from an EMBL/GenBank/DDBJ whole genome shotgun (WGS) entry which is preliminary data.</text>
</comment>
<dbReference type="InterPro" id="IPR025233">
    <property type="entry name" value="DUF4176"/>
</dbReference>
<accession>A0A0T6BWC7</accession>
<dbReference type="Pfam" id="PF13780">
    <property type="entry name" value="DUF4176"/>
    <property type="match status" value="1"/>
</dbReference>
<dbReference type="RefSeq" id="WP_057957399.1">
    <property type="nucleotide sequence ID" value="NZ_JAQCPU010000008.1"/>
</dbReference>
<evidence type="ECO:0000313" key="2">
    <source>
        <dbReference type="EMBL" id="MEC0484330.1"/>
    </source>
</evidence>
<dbReference type="Proteomes" id="UP001341297">
    <property type="component" value="Unassembled WGS sequence"/>
</dbReference>
<evidence type="ECO:0000313" key="3">
    <source>
        <dbReference type="Proteomes" id="UP000036168"/>
    </source>
</evidence>
<name>A0A0T6BWC7_9BACI</name>
<sequence length="100" mass="11836">MTQVKREYKWLPIGSIVKLKNIKKAVMVYGRDQIQSSSKKNFDYVSVPYPEGNITEEFNLFFNHNMIEEVLFEGFINDEEIMMQKKLNKKRKKPSDADEV</sequence>
<evidence type="ECO:0000313" key="4">
    <source>
        <dbReference type="Proteomes" id="UP001341297"/>
    </source>
</evidence>
<protein>
    <submittedName>
        <fullName evidence="2">DUF4176 domain-containing protein</fullName>
    </submittedName>
</protein>
<evidence type="ECO:0000313" key="1">
    <source>
        <dbReference type="EMBL" id="KRT95770.1"/>
    </source>
</evidence>
<dbReference type="OrthoDB" id="5124454at2"/>
<dbReference type="EMBL" id="JARRTL010000007">
    <property type="protein sequence ID" value="MEC0484330.1"/>
    <property type="molecule type" value="Genomic_DNA"/>
</dbReference>
<dbReference type="EMBL" id="LECW02000001">
    <property type="protein sequence ID" value="KRT95770.1"/>
    <property type="molecule type" value="Genomic_DNA"/>
</dbReference>
<gene>
    <name evidence="1" type="ORF">AB447_201315</name>
    <name evidence="2" type="ORF">P8828_05635</name>
</gene>
<reference evidence="2 4" key="3">
    <citation type="submission" date="2023-03" db="EMBL/GenBank/DDBJ databases">
        <title>Agriculturally important microbes genome sequencing.</title>
        <authorList>
            <person name="Dunlap C."/>
        </authorList>
    </citation>
    <scope>NUCLEOTIDE SEQUENCE [LARGE SCALE GENOMIC DNA]</scope>
    <source>
        <strain evidence="2 4">CBP-3203</strain>
    </source>
</reference>
<dbReference type="STRING" id="1664069.BGLY_0445"/>
<reference evidence="1" key="2">
    <citation type="submission" date="2015-10" db="EMBL/GenBank/DDBJ databases">
        <authorList>
            <person name="Gilbert D.G."/>
        </authorList>
    </citation>
    <scope>NUCLEOTIDE SEQUENCE</scope>
    <source>
        <strain evidence="1">GO-13</strain>
    </source>
</reference>
<dbReference type="Proteomes" id="UP000036168">
    <property type="component" value="Unassembled WGS sequence"/>
</dbReference>
<reference evidence="1 3" key="1">
    <citation type="journal article" date="2015" name="Int. J. Syst. Evol. Microbiol.">
        <title>Bacillus glycinifermentans sp. nov., isolated from fermented soybean paste.</title>
        <authorList>
            <person name="Kim S.J."/>
            <person name="Dunlap C.A."/>
            <person name="Kwon S.W."/>
            <person name="Rooney A.P."/>
        </authorList>
    </citation>
    <scope>NUCLEOTIDE SEQUENCE [LARGE SCALE GENOMIC DNA]</scope>
    <source>
        <strain evidence="1 3">GO-13</strain>
    </source>
</reference>
<organism evidence="1 3">
    <name type="scientific">Bacillus glycinifermentans</name>
    <dbReference type="NCBI Taxonomy" id="1664069"/>
    <lineage>
        <taxon>Bacteria</taxon>
        <taxon>Bacillati</taxon>
        <taxon>Bacillota</taxon>
        <taxon>Bacilli</taxon>
        <taxon>Bacillales</taxon>
        <taxon>Bacillaceae</taxon>
        <taxon>Bacillus</taxon>
    </lineage>
</organism>
<keyword evidence="4" id="KW-1185">Reference proteome</keyword>
<proteinExistence type="predicted"/>